<gene>
    <name evidence="1" type="ORF">RchiOBHm_Chr2g0146861</name>
</gene>
<organism evidence="1 2">
    <name type="scientific">Rosa chinensis</name>
    <name type="common">China rose</name>
    <dbReference type="NCBI Taxonomy" id="74649"/>
    <lineage>
        <taxon>Eukaryota</taxon>
        <taxon>Viridiplantae</taxon>
        <taxon>Streptophyta</taxon>
        <taxon>Embryophyta</taxon>
        <taxon>Tracheophyta</taxon>
        <taxon>Spermatophyta</taxon>
        <taxon>Magnoliopsida</taxon>
        <taxon>eudicotyledons</taxon>
        <taxon>Gunneridae</taxon>
        <taxon>Pentapetalae</taxon>
        <taxon>rosids</taxon>
        <taxon>fabids</taxon>
        <taxon>Rosales</taxon>
        <taxon>Rosaceae</taxon>
        <taxon>Rosoideae</taxon>
        <taxon>Rosoideae incertae sedis</taxon>
        <taxon>Rosa</taxon>
    </lineage>
</organism>
<evidence type="ECO:0000313" key="2">
    <source>
        <dbReference type="Proteomes" id="UP000238479"/>
    </source>
</evidence>
<dbReference type="Gramene" id="PRQ51654">
    <property type="protein sequence ID" value="PRQ51654"/>
    <property type="gene ID" value="RchiOBHm_Chr2g0146861"/>
</dbReference>
<proteinExistence type="predicted"/>
<dbReference type="AlphaFoldDB" id="A0A2P6RZ05"/>
<dbReference type="Proteomes" id="UP000238479">
    <property type="component" value="Chromosome 2"/>
</dbReference>
<evidence type="ECO:0000313" key="1">
    <source>
        <dbReference type="EMBL" id="PRQ51654.1"/>
    </source>
</evidence>
<name>A0A2P6RZ05_ROSCH</name>
<comment type="caution">
    <text evidence="1">The sequence shown here is derived from an EMBL/GenBank/DDBJ whole genome shotgun (WGS) entry which is preliminary data.</text>
</comment>
<keyword evidence="2" id="KW-1185">Reference proteome</keyword>
<sequence length="64" mass="7377">MVIYIISSLRVMVGKANTAFSLCLSINVCELLDFRIIFHLICLRTSKVQVWGCDYTHLYACNYI</sequence>
<reference evidence="1 2" key="1">
    <citation type="journal article" date="2018" name="Nat. Genet.">
        <title>The Rosa genome provides new insights in the design of modern roses.</title>
        <authorList>
            <person name="Bendahmane M."/>
        </authorList>
    </citation>
    <scope>NUCLEOTIDE SEQUENCE [LARGE SCALE GENOMIC DNA]</scope>
    <source>
        <strain evidence="2">cv. Old Blush</strain>
    </source>
</reference>
<dbReference type="EMBL" id="PDCK01000040">
    <property type="protein sequence ID" value="PRQ51654.1"/>
    <property type="molecule type" value="Genomic_DNA"/>
</dbReference>
<accession>A0A2P6RZ05</accession>
<protein>
    <submittedName>
        <fullName evidence="1">Uncharacterized protein</fullName>
    </submittedName>
</protein>